<feature type="compositionally biased region" description="Basic and acidic residues" evidence="1">
    <location>
        <begin position="217"/>
        <end position="233"/>
    </location>
</feature>
<feature type="compositionally biased region" description="Basic and acidic residues" evidence="1">
    <location>
        <begin position="54"/>
        <end position="65"/>
    </location>
</feature>
<protein>
    <submittedName>
        <fullName evidence="2">Uncharacterized protein</fullName>
    </submittedName>
</protein>
<dbReference type="AlphaFoldDB" id="A0A015JU22"/>
<gene>
    <name evidence="2" type="ORF">RirG_196770</name>
</gene>
<feature type="compositionally biased region" description="Basic residues" evidence="1">
    <location>
        <begin position="1"/>
        <end position="11"/>
    </location>
</feature>
<dbReference type="EMBL" id="JEMT01026696">
    <property type="protein sequence ID" value="EXX58569.1"/>
    <property type="molecule type" value="Genomic_DNA"/>
</dbReference>
<accession>A0A015JU22</accession>
<dbReference type="HOGENOM" id="CLU_1161680_0_0_1"/>
<comment type="caution">
    <text evidence="2">The sequence shown here is derived from an EMBL/GenBank/DDBJ whole genome shotgun (WGS) entry which is preliminary data.</text>
</comment>
<reference evidence="2 3" key="1">
    <citation type="submission" date="2014-02" db="EMBL/GenBank/DDBJ databases">
        <title>Single nucleus genome sequencing reveals high similarity among nuclei of an endomycorrhizal fungus.</title>
        <authorList>
            <person name="Lin K."/>
            <person name="Geurts R."/>
            <person name="Zhang Z."/>
            <person name="Limpens E."/>
            <person name="Saunders D.G."/>
            <person name="Mu D."/>
            <person name="Pang E."/>
            <person name="Cao H."/>
            <person name="Cha H."/>
            <person name="Lin T."/>
            <person name="Zhou Q."/>
            <person name="Shang Y."/>
            <person name="Li Y."/>
            <person name="Ivanov S."/>
            <person name="Sharma T."/>
            <person name="Velzen R.V."/>
            <person name="Ruijter N.D."/>
            <person name="Aanen D.K."/>
            <person name="Win J."/>
            <person name="Kamoun S."/>
            <person name="Bisseling T."/>
            <person name="Huang S."/>
        </authorList>
    </citation>
    <scope>NUCLEOTIDE SEQUENCE [LARGE SCALE GENOMIC DNA]</scope>
    <source>
        <strain evidence="3">DAOM197198w</strain>
    </source>
</reference>
<keyword evidence="3" id="KW-1185">Reference proteome</keyword>
<evidence type="ECO:0000256" key="1">
    <source>
        <dbReference type="SAM" id="MobiDB-lite"/>
    </source>
</evidence>
<evidence type="ECO:0000313" key="3">
    <source>
        <dbReference type="Proteomes" id="UP000022910"/>
    </source>
</evidence>
<feature type="region of interest" description="Disordered" evidence="1">
    <location>
        <begin position="1"/>
        <end position="118"/>
    </location>
</feature>
<proteinExistence type="predicted"/>
<sequence>MKKKNVKRKNRRISEIDEEENNVKRKDLRKNRRISDGEDEDNNVKRKDLRKNRRISENEKKDNIAKRKNVRKYQQTSDDESAAKPINWKKSKDRRMYSESDNAEESMGNKYLSRHSDGPLINTKSVGFKRYKNLDEMDKDLKEALRRDVFWNISRMPKEGRLNPSKTFESQQELVTGTIIPTIKQLIDLTVYPVNENVLYQIIYRRHRSQRDTYRINNKELEGKKRNQKENTKIRASQR</sequence>
<dbReference type="OrthoDB" id="2389468at2759"/>
<evidence type="ECO:0000313" key="2">
    <source>
        <dbReference type="EMBL" id="EXX58569.1"/>
    </source>
</evidence>
<dbReference type="Proteomes" id="UP000022910">
    <property type="component" value="Unassembled WGS sequence"/>
</dbReference>
<organism evidence="2 3">
    <name type="scientific">Rhizophagus irregularis (strain DAOM 197198w)</name>
    <name type="common">Glomus intraradices</name>
    <dbReference type="NCBI Taxonomy" id="1432141"/>
    <lineage>
        <taxon>Eukaryota</taxon>
        <taxon>Fungi</taxon>
        <taxon>Fungi incertae sedis</taxon>
        <taxon>Mucoromycota</taxon>
        <taxon>Glomeromycotina</taxon>
        <taxon>Glomeromycetes</taxon>
        <taxon>Glomerales</taxon>
        <taxon>Glomeraceae</taxon>
        <taxon>Rhizophagus</taxon>
    </lineage>
</organism>
<feature type="region of interest" description="Disordered" evidence="1">
    <location>
        <begin position="217"/>
        <end position="239"/>
    </location>
</feature>
<name>A0A015JU22_RHIIW</name>